<proteinExistence type="predicted"/>
<keyword evidence="2" id="KW-1185">Reference proteome</keyword>
<reference evidence="1 2" key="1">
    <citation type="submission" date="2014-06" db="EMBL/GenBank/DDBJ databases">
        <title>Evolutionary Origins and Diversification of the Mycorrhizal Mutualists.</title>
        <authorList>
            <consortium name="DOE Joint Genome Institute"/>
            <consortium name="Mycorrhizal Genomics Consortium"/>
            <person name="Kohler A."/>
            <person name="Kuo A."/>
            <person name="Nagy L.G."/>
            <person name="Floudas D."/>
            <person name="Copeland A."/>
            <person name="Barry K.W."/>
            <person name="Cichocki N."/>
            <person name="Veneault-Fourrey C."/>
            <person name="LaButti K."/>
            <person name="Lindquist E.A."/>
            <person name="Lipzen A."/>
            <person name="Lundell T."/>
            <person name="Morin E."/>
            <person name="Murat C."/>
            <person name="Riley R."/>
            <person name="Ohm R."/>
            <person name="Sun H."/>
            <person name="Tunlid A."/>
            <person name="Henrissat B."/>
            <person name="Grigoriev I.V."/>
            <person name="Hibbett D.S."/>
            <person name="Martin F."/>
        </authorList>
    </citation>
    <scope>NUCLEOTIDE SEQUENCE [LARGE SCALE GENOMIC DNA]</scope>
    <source>
        <strain evidence="1 2">SS14</strain>
    </source>
</reference>
<name>A0A0C9U0F6_SPHS4</name>
<sequence length="80" mass="8931">MTLVQKPGHNNFDVDDIMFSYAAGTVRVHGLINPICIHCGSNTKEEQHKHKWFFKCLDCKSKTGAVECPLDVSGAVRKDL</sequence>
<evidence type="ECO:0000313" key="2">
    <source>
        <dbReference type="Proteomes" id="UP000054279"/>
    </source>
</evidence>
<dbReference type="EMBL" id="KN837180">
    <property type="protein sequence ID" value="KIJ36253.1"/>
    <property type="molecule type" value="Genomic_DNA"/>
</dbReference>
<accession>A0A0C9U0F6</accession>
<feature type="non-terminal residue" evidence="1">
    <location>
        <position position="80"/>
    </location>
</feature>
<gene>
    <name evidence="1" type="ORF">M422DRAFT_34367</name>
</gene>
<organism evidence="1 2">
    <name type="scientific">Sphaerobolus stellatus (strain SS14)</name>
    <dbReference type="NCBI Taxonomy" id="990650"/>
    <lineage>
        <taxon>Eukaryota</taxon>
        <taxon>Fungi</taxon>
        <taxon>Dikarya</taxon>
        <taxon>Basidiomycota</taxon>
        <taxon>Agaricomycotina</taxon>
        <taxon>Agaricomycetes</taxon>
        <taxon>Phallomycetidae</taxon>
        <taxon>Geastrales</taxon>
        <taxon>Sphaerobolaceae</taxon>
        <taxon>Sphaerobolus</taxon>
    </lineage>
</organism>
<evidence type="ECO:0000313" key="1">
    <source>
        <dbReference type="EMBL" id="KIJ36253.1"/>
    </source>
</evidence>
<dbReference type="AlphaFoldDB" id="A0A0C9U0F6"/>
<protein>
    <submittedName>
        <fullName evidence="1">Uncharacterized protein</fullName>
    </submittedName>
</protein>
<dbReference type="HOGENOM" id="CLU_196992_0_0_1"/>
<dbReference type="Proteomes" id="UP000054279">
    <property type="component" value="Unassembled WGS sequence"/>
</dbReference>